<organism evidence="1 2">
    <name type="scientific">Streptomyces violascens</name>
    <dbReference type="NCBI Taxonomy" id="67381"/>
    <lineage>
        <taxon>Bacteria</taxon>
        <taxon>Bacillati</taxon>
        <taxon>Actinomycetota</taxon>
        <taxon>Actinomycetes</taxon>
        <taxon>Kitasatosporales</taxon>
        <taxon>Streptomycetaceae</taxon>
        <taxon>Streptomyces</taxon>
    </lineage>
</organism>
<accession>A0ABQ3QXN9</accession>
<name>A0ABQ3QXN9_9ACTN</name>
<evidence type="ECO:0000313" key="2">
    <source>
        <dbReference type="Proteomes" id="UP001050808"/>
    </source>
</evidence>
<keyword evidence="2" id="KW-1185">Reference proteome</keyword>
<proteinExistence type="predicted"/>
<dbReference type="EMBL" id="BNDY01000017">
    <property type="protein sequence ID" value="GHI42042.1"/>
    <property type="molecule type" value="Genomic_DNA"/>
</dbReference>
<dbReference type="Proteomes" id="UP001050808">
    <property type="component" value="Unassembled WGS sequence"/>
</dbReference>
<gene>
    <name evidence="1" type="ORF">Sviol_64500</name>
</gene>
<protein>
    <submittedName>
        <fullName evidence="1">Uncharacterized protein</fullName>
    </submittedName>
</protein>
<comment type="caution">
    <text evidence="1">The sequence shown here is derived from an EMBL/GenBank/DDBJ whole genome shotgun (WGS) entry which is preliminary data.</text>
</comment>
<sequence>MSYLTATARYTLRSSQRGKDLAIEVLFFGRFAPDGRMRQAHMATRTVPVDGSGVWEGATS</sequence>
<reference evidence="1" key="1">
    <citation type="submission" date="2024-05" db="EMBL/GenBank/DDBJ databases">
        <title>Whole genome shotgun sequence of Streptomyces violascens NBRC 12920.</title>
        <authorList>
            <person name="Komaki H."/>
            <person name="Tamura T."/>
        </authorList>
    </citation>
    <scope>NUCLEOTIDE SEQUENCE</scope>
    <source>
        <strain evidence="1">NBRC 12920</strain>
    </source>
</reference>
<evidence type="ECO:0000313" key="1">
    <source>
        <dbReference type="EMBL" id="GHI42042.1"/>
    </source>
</evidence>